<protein>
    <submittedName>
        <fullName evidence="1">Myosin heavy chain-like protein</fullName>
    </submittedName>
</protein>
<name>A0ACB8LNY9_CITSI</name>
<organism evidence="1 2">
    <name type="scientific">Citrus sinensis</name>
    <name type="common">Sweet orange</name>
    <name type="synonym">Citrus aurantium var. sinensis</name>
    <dbReference type="NCBI Taxonomy" id="2711"/>
    <lineage>
        <taxon>Eukaryota</taxon>
        <taxon>Viridiplantae</taxon>
        <taxon>Streptophyta</taxon>
        <taxon>Embryophyta</taxon>
        <taxon>Tracheophyta</taxon>
        <taxon>Spermatophyta</taxon>
        <taxon>Magnoliopsida</taxon>
        <taxon>eudicotyledons</taxon>
        <taxon>Gunneridae</taxon>
        <taxon>Pentapetalae</taxon>
        <taxon>rosids</taxon>
        <taxon>malvids</taxon>
        <taxon>Sapindales</taxon>
        <taxon>Rutaceae</taxon>
        <taxon>Aurantioideae</taxon>
        <taxon>Citrus</taxon>
    </lineage>
</organism>
<keyword evidence="2" id="KW-1185">Reference proteome</keyword>
<dbReference type="Proteomes" id="UP000829398">
    <property type="component" value="Chromosome 3"/>
</dbReference>
<reference evidence="2" key="1">
    <citation type="journal article" date="2023" name="Hortic. Res.">
        <title>A chromosome-level phased genome enabling allele-level studies in sweet orange: a case study on citrus Huanglongbing tolerance.</title>
        <authorList>
            <person name="Wu B."/>
            <person name="Yu Q."/>
            <person name="Deng Z."/>
            <person name="Duan Y."/>
            <person name="Luo F."/>
            <person name="Gmitter F. Jr."/>
        </authorList>
    </citation>
    <scope>NUCLEOTIDE SEQUENCE [LARGE SCALE GENOMIC DNA]</scope>
    <source>
        <strain evidence="2">cv. Valencia</strain>
    </source>
</reference>
<proteinExistence type="predicted"/>
<evidence type="ECO:0000313" key="2">
    <source>
        <dbReference type="Proteomes" id="UP000829398"/>
    </source>
</evidence>
<sequence length="817" mass="94083">MMEASLTHDIGSFSDIKMYCAISFSACMVDNLTERYTFRTSEIEDQVKKILKLVRSKENGITKESKRESELVGLINNLHDRYQSLYAHYNRLKGKSGVRKGKGMNYSPCSSSDSEYYSSEEIEINTSNFRNAHQEISIEQQGVALEVSELRNKLMSTSEEKAALNSEYQEALSKIQAAENMNKSLRDEADERQREISALVKVHESHGNRASARIKELEGQVSRLKLELGSLNDQKRDLEAQFATEAKQLGEKNIELHAQVDSLLKQVKDNENNSTSRIENLKSQVSHLQQEVNSLRAPKEQATEQVRGLVVQANVMQQDLVSLTSQKNELQLLLKGKTKEISEYLTQLKTLEEELKKRSEVEHRLLKEREDFLTRLKDLESLCNQKKKLEEDIDSKIEDARQSREENDRLVAKLSQTENELSALKRKIEVQENEASAQILALKAKADNLQQKLDDMQTNKGQLDSQIVREKGECPESRTELEQRNIKLTNKIANQQKIMKNQEDKIADRQKVIKNQEDKIDDQQAIMKNQEDKIADQHKIMKNQEDTIKKLTEESKHAKRQILGSKTSLQIAERKMTELAEDFRKRLEDNIRVLFRRIQVAEQLHNETKDSYKKTLEQLEESNRLLSSEGQSRKMRDMLEPGNKALMGMESVVKKLKVNGDLANRLSKMSDDLASAKNWVTESNNYKKRLQQQVQSLVQKLDRMEEQESLSREEISNFEAKLGKQGGNKLNMIKTMSELEKKVGELEKRIKEQDAELLTLGELENKIKQQDAELLSLGEEKREAIRQLCVFIDHHRTDCDYLKAEIAKCARTSKTNT</sequence>
<accession>A0ACB8LNY9</accession>
<evidence type="ECO:0000313" key="1">
    <source>
        <dbReference type="EMBL" id="KAH9775201.1"/>
    </source>
</evidence>
<comment type="caution">
    <text evidence="1">The sequence shown here is derived from an EMBL/GenBank/DDBJ whole genome shotgun (WGS) entry which is preliminary data.</text>
</comment>
<gene>
    <name evidence="1" type="ORF">KPL71_006334</name>
</gene>
<dbReference type="EMBL" id="CM039172">
    <property type="protein sequence ID" value="KAH9775201.1"/>
    <property type="molecule type" value="Genomic_DNA"/>
</dbReference>